<reference evidence="2" key="1">
    <citation type="journal article" date="2022" name="Mol. Ecol. Resour.">
        <title>The genomes of chicory, endive, great burdock and yacon provide insights into Asteraceae palaeo-polyploidization history and plant inulin production.</title>
        <authorList>
            <person name="Fan W."/>
            <person name="Wang S."/>
            <person name="Wang H."/>
            <person name="Wang A."/>
            <person name="Jiang F."/>
            <person name="Liu H."/>
            <person name="Zhao H."/>
            <person name="Xu D."/>
            <person name="Zhang Y."/>
        </authorList>
    </citation>
    <scope>NUCLEOTIDE SEQUENCE [LARGE SCALE GENOMIC DNA]</scope>
    <source>
        <strain evidence="2">cv. Niubang</strain>
    </source>
</reference>
<sequence length="158" mass="18547">MPHKLLDTPPYSDIYFTGHGFQRIPRRPQAYVRVTNYYDGKPQPGVTQNEEDVDVNVDTEAADFINWTVHQHHHHDSLKKKLKEMPHKLLDTPPYSDIYFTGHGFQRIPRQPQAYVRVTNYYDGKPQYGVTQNEEDVDVNVDTEAADFIKLRHNFFET</sequence>
<accession>A0ACB9CGP4</accession>
<keyword evidence="2" id="KW-1185">Reference proteome</keyword>
<evidence type="ECO:0000313" key="2">
    <source>
        <dbReference type="Proteomes" id="UP001055879"/>
    </source>
</evidence>
<protein>
    <submittedName>
        <fullName evidence="1">Uncharacterized protein</fullName>
    </submittedName>
</protein>
<name>A0ACB9CGP4_ARCLA</name>
<reference evidence="1 2" key="2">
    <citation type="journal article" date="2022" name="Mol. Ecol. Resour.">
        <title>The genomes of chicory, endive, great burdock and yacon provide insights into Asteraceae paleo-polyploidization history and plant inulin production.</title>
        <authorList>
            <person name="Fan W."/>
            <person name="Wang S."/>
            <person name="Wang H."/>
            <person name="Wang A."/>
            <person name="Jiang F."/>
            <person name="Liu H."/>
            <person name="Zhao H."/>
            <person name="Xu D."/>
            <person name="Zhang Y."/>
        </authorList>
    </citation>
    <scope>NUCLEOTIDE SEQUENCE [LARGE SCALE GENOMIC DNA]</scope>
    <source>
        <strain evidence="2">cv. Niubang</strain>
    </source>
</reference>
<proteinExistence type="predicted"/>
<organism evidence="1 2">
    <name type="scientific">Arctium lappa</name>
    <name type="common">Greater burdock</name>
    <name type="synonym">Lappa major</name>
    <dbReference type="NCBI Taxonomy" id="4217"/>
    <lineage>
        <taxon>Eukaryota</taxon>
        <taxon>Viridiplantae</taxon>
        <taxon>Streptophyta</taxon>
        <taxon>Embryophyta</taxon>
        <taxon>Tracheophyta</taxon>
        <taxon>Spermatophyta</taxon>
        <taxon>Magnoliopsida</taxon>
        <taxon>eudicotyledons</taxon>
        <taxon>Gunneridae</taxon>
        <taxon>Pentapetalae</taxon>
        <taxon>asterids</taxon>
        <taxon>campanulids</taxon>
        <taxon>Asterales</taxon>
        <taxon>Asteraceae</taxon>
        <taxon>Carduoideae</taxon>
        <taxon>Cardueae</taxon>
        <taxon>Arctiinae</taxon>
        <taxon>Arctium</taxon>
    </lineage>
</organism>
<dbReference type="EMBL" id="CM042050">
    <property type="protein sequence ID" value="KAI3733447.1"/>
    <property type="molecule type" value="Genomic_DNA"/>
</dbReference>
<evidence type="ECO:0000313" key="1">
    <source>
        <dbReference type="EMBL" id="KAI3733447.1"/>
    </source>
</evidence>
<gene>
    <name evidence="1" type="ORF">L6452_12890</name>
</gene>
<comment type="caution">
    <text evidence="1">The sequence shown here is derived from an EMBL/GenBank/DDBJ whole genome shotgun (WGS) entry which is preliminary data.</text>
</comment>
<dbReference type="Proteomes" id="UP001055879">
    <property type="component" value="Linkage Group LG04"/>
</dbReference>